<evidence type="ECO:0000313" key="5">
    <source>
        <dbReference type="Proteomes" id="UP000826550"/>
    </source>
</evidence>
<name>A0ABX8W9H5_9LACO</name>
<dbReference type="EMBL" id="CP048268">
    <property type="protein sequence ID" value="QYN53565.1"/>
    <property type="molecule type" value="Genomic_DNA"/>
</dbReference>
<feature type="domain" description="HTH araC/xylS-type" evidence="3">
    <location>
        <begin position="1"/>
        <end position="42"/>
    </location>
</feature>
<protein>
    <submittedName>
        <fullName evidence="4">AraC family transcriptional regulator</fullName>
    </submittedName>
</protein>
<keyword evidence="2" id="KW-0804">Transcription</keyword>
<keyword evidence="5" id="KW-1185">Reference proteome</keyword>
<evidence type="ECO:0000256" key="2">
    <source>
        <dbReference type="ARBA" id="ARBA00023163"/>
    </source>
</evidence>
<dbReference type="Gene3D" id="1.10.10.60">
    <property type="entry name" value="Homeodomain-like"/>
    <property type="match status" value="1"/>
</dbReference>
<organism evidence="4 5">
    <name type="scientific">Lactobacillus panisapium</name>
    <dbReference type="NCBI Taxonomy" id="2012495"/>
    <lineage>
        <taxon>Bacteria</taxon>
        <taxon>Bacillati</taxon>
        <taxon>Bacillota</taxon>
        <taxon>Bacilli</taxon>
        <taxon>Lactobacillales</taxon>
        <taxon>Lactobacillaceae</taxon>
        <taxon>Lactobacillus</taxon>
    </lineage>
</organism>
<dbReference type="Pfam" id="PF00165">
    <property type="entry name" value="HTH_AraC"/>
    <property type="match status" value="1"/>
</dbReference>
<proteinExistence type="predicted"/>
<evidence type="ECO:0000259" key="3">
    <source>
        <dbReference type="PROSITE" id="PS01124"/>
    </source>
</evidence>
<reference evidence="4 5" key="1">
    <citation type="submission" date="2020-01" db="EMBL/GenBank/DDBJ databases">
        <title>Vast differences in strain-level diversity in the gut microbiota of two closely related honey bee species.</title>
        <authorList>
            <person name="Ellegaard K.M."/>
            <person name="Suenami S."/>
            <person name="Miyazaki R."/>
            <person name="Engel P."/>
        </authorList>
    </citation>
    <scope>NUCLEOTIDE SEQUENCE [LARGE SCALE GENOMIC DNA]</scope>
    <source>
        <strain evidence="4 5">ESL0416</strain>
    </source>
</reference>
<dbReference type="InterPro" id="IPR018060">
    <property type="entry name" value="HTH_AraC"/>
</dbReference>
<keyword evidence="1" id="KW-0805">Transcription regulation</keyword>
<dbReference type="RefSeq" id="WP_220220228.1">
    <property type="nucleotide sequence ID" value="NZ_CP048268.1"/>
</dbReference>
<evidence type="ECO:0000256" key="1">
    <source>
        <dbReference type="ARBA" id="ARBA00023015"/>
    </source>
</evidence>
<dbReference type="SUPFAM" id="SSF46689">
    <property type="entry name" value="Homeodomain-like"/>
    <property type="match status" value="1"/>
</dbReference>
<dbReference type="PROSITE" id="PS01124">
    <property type="entry name" value="HTH_ARAC_FAMILY_2"/>
    <property type="match status" value="1"/>
</dbReference>
<dbReference type="InterPro" id="IPR009057">
    <property type="entry name" value="Homeodomain-like_sf"/>
</dbReference>
<gene>
    <name evidence="4" type="ORF">GYM71_09105</name>
</gene>
<accession>A0ABX8W9H5</accession>
<sequence length="60" mass="7248">MLLSSDLPIQEILDNVNVSNSTYFYQKFKKKENCTPTEYRHYYKKIRSTNDADLNWLLKE</sequence>
<evidence type="ECO:0000313" key="4">
    <source>
        <dbReference type="EMBL" id="QYN53565.1"/>
    </source>
</evidence>
<dbReference type="Proteomes" id="UP000826550">
    <property type="component" value="Chromosome"/>
</dbReference>